<evidence type="ECO:0000313" key="2">
    <source>
        <dbReference type="Proteomes" id="UP000829420"/>
    </source>
</evidence>
<proteinExistence type="predicted"/>
<keyword evidence="1" id="KW-0614">Plasmid</keyword>
<geneLocation type="plasmid" evidence="1 2">
    <name>pW1-a</name>
</geneLocation>
<organism evidence="1 2">
    <name type="scientific">Moellerella wisconsensis</name>
    <dbReference type="NCBI Taxonomy" id="158849"/>
    <lineage>
        <taxon>Bacteria</taxon>
        <taxon>Pseudomonadati</taxon>
        <taxon>Pseudomonadota</taxon>
        <taxon>Gammaproteobacteria</taxon>
        <taxon>Enterobacterales</taxon>
        <taxon>Morganellaceae</taxon>
        <taxon>Moellerella</taxon>
    </lineage>
</organism>
<dbReference type="Proteomes" id="UP000829420">
    <property type="component" value="Plasmid pW1-a"/>
</dbReference>
<accession>A0ACD3YCN8</accession>
<protein>
    <submittedName>
        <fullName evidence="1">Uncharacterized protein</fullName>
    </submittedName>
</protein>
<keyword evidence="2" id="KW-1185">Reference proteome</keyword>
<reference evidence="1" key="1">
    <citation type="submission" date="2022-03" db="EMBL/GenBank/DDBJ databases">
        <title>ESBL-producing Moellerella wisconsensis and Escherichia marmotae isolated from wild game meat.</title>
        <authorList>
            <person name="Biggel M."/>
        </authorList>
    </citation>
    <scope>NUCLEOTIDE SEQUENCE</scope>
    <source>
        <strain evidence="1">W1</strain>
    </source>
</reference>
<evidence type="ECO:0000313" key="1">
    <source>
        <dbReference type="EMBL" id="UNH40823.1"/>
    </source>
</evidence>
<dbReference type="EMBL" id="CP093256">
    <property type="protein sequence ID" value="UNH40823.1"/>
    <property type="molecule type" value="Genomic_DNA"/>
</dbReference>
<gene>
    <name evidence="1" type="ORF">MNY70_16575</name>
</gene>
<sequence length="350" mass="40820">MKLKKMLEMDFIKEFQEHLETDFEHELLHASLRNYCSHGNPLRFNNFAFAIRELINHVLKRLAPNDRVMASPWFTKNKNNATITRKQQAKYIAQKHIPDQLLDDVAIERLDDGIAWFNKNYSSLNDYTHISEHSFDSNPKQFFESAKLIIELCNRIFDTFDELERVITESIIEEVQNEVTDITMNNIPDELDILSSQTAVDWCNVESIELLNLDENYIYLLVRGIVEITRQYGRGEDYFAQEDSYPFKFAVSIRTDNFNAIAPLLNTVVVDTGSWYDDGEGSAHYDTIYTTTRFLEMISYIKIKPKTKRRLFPELSTVVTLEIHESEDISESVVPEICHLNQGSFNLTEF</sequence>
<name>A0ACD3YCN8_9GAMM</name>